<feature type="transmembrane region" description="Helical" evidence="1">
    <location>
        <begin position="162"/>
        <end position="179"/>
    </location>
</feature>
<feature type="transmembrane region" description="Helical" evidence="1">
    <location>
        <begin position="102"/>
        <end position="127"/>
    </location>
</feature>
<feature type="transmembrane region" description="Helical" evidence="1">
    <location>
        <begin position="62"/>
        <end position="81"/>
    </location>
</feature>
<dbReference type="Proteomes" id="UP001054945">
    <property type="component" value="Unassembled WGS sequence"/>
</dbReference>
<proteinExistence type="predicted"/>
<dbReference type="PROSITE" id="PS51257">
    <property type="entry name" value="PROKAR_LIPOPROTEIN"/>
    <property type="match status" value="1"/>
</dbReference>
<evidence type="ECO:0000256" key="1">
    <source>
        <dbReference type="SAM" id="Phobius"/>
    </source>
</evidence>
<keyword evidence="1" id="KW-0472">Membrane</keyword>
<protein>
    <submittedName>
        <fullName evidence="2">Uncharacterized protein</fullName>
    </submittedName>
</protein>
<keyword evidence="1" id="KW-1133">Transmembrane helix</keyword>
<dbReference type="AlphaFoldDB" id="A0AAV4MXV5"/>
<keyword evidence="3" id="KW-1185">Reference proteome</keyword>
<accession>A0AAV4MXV5</accession>
<dbReference type="EMBL" id="BPLR01020299">
    <property type="protein sequence ID" value="GIX77108.1"/>
    <property type="molecule type" value="Genomic_DNA"/>
</dbReference>
<gene>
    <name evidence="2" type="ORF">CEXT_535361</name>
</gene>
<name>A0AAV4MXV5_CAEEX</name>
<evidence type="ECO:0000313" key="3">
    <source>
        <dbReference type="Proteomes" id="UP001054945"/>
    </source>
</evidence>
<sequence>MDETRTTSLPSSSIAATSSTSSCDIFYFARFFSAGIIFYIVRLSLLPTFSTAVIVFLCCSRLLFVGPLLSLSLTVTISNIASCKHLCWRDLSQLRVAIIFHFFVRLSLLPTFSAAVCVFICCLRLLFSFSTASGCHPPPFRGTSFPLLLPLPPLRATSSVEAIFYFCAISSTVVVFYYHHRHLLLNPSSSTATVIFDCHHRLPLLPSSFTATIVLPCYRHLLLPASSSPATVTFYCRHRLPLLPSSFTATIVWPCYHLLFQS</sequence>
<evidence type="ECO:0000313" key="2">
    <source>
        <dbReference type="EMBL" id="GIX77108.1"/>
    </source>
</evidence>
<reference evidence="2 3" key="1">
    <citation type="submission" date="2021-06" db="EMBL/GenBank/DDBJ databases">
        <title>Caerostris extrusa draft genome.</title>
        <authorList>
            <person name="Kono N."/>
            <person name="Arakawa K."/>
        </authorList>
    </citation>
    <scope>NUCLEOTIDE SEQUENCE [LARGE SCALE GENOMIC DNA]</scope>
</reference>
<comment type="caution">
    <text evidence="2">The sequence shown here is derived from an EMBL/GenBank/DDBJ whole genome shotgun (WGS) entry which is preliminary data.</text>
</comment>
<organism evidence="2 3">
    <name type="scientific">Caerostris extrusa</name>
    <name type="common">Bark spider</name>
    <name type="synonym">Caerostris bankana</name>
    <dbReference type="NCBI Taxonomy" id="172846"/>
    <lineage>
        <taxon>Eukaryota</taxon>
        <taxon>Metazoa</taxon>
        <taxon>Ecdysozoa</taxon>
        <taxon>Arthropoda</taxon>
        <taxon>Chelicerata</taxon>
        <taxon>Arachnida</taxon>
        <taxon>Araneae</taxon>
        <taxon>Araneomorphae</taxon>
        <taxon>Entelegynae</taxon>
        <taxon>Araneoidea</taxon>
        <taxon>Araneidae</taxon>
        <taxon>Caerostris</taxon>
    </lineage>
</organism>
<keyword evidence="1" id="KW-0812">Transmembrane</keyword>